<gene>
    <name evidence="2" type="ORF">DPMN_159988</name>
</gene>
<organism evidence="2 3">
    <name type="scientific">Dreissena polymorpha</name>
    <name type="common">Zebra mussel</name>
    <name type="synonym">Mytilus polymorpha</name>
    <dbReference type="NCBI Taxonomy" id="45954"/>
    <lineage>
        <taxon>Eukaryota</taxon>
        <taxon>Metazoa</taxon>
        <taxon>Spiralia</taxon>
        <taxon>Lophotrochozoa</taxon>
        <taxon>Mollusca</taxon>
        <taxon>Bivalvia</taxon>
        <taxon>Autobranchia</taxon>
        <taxon>Heteroconchia</taxon>
        <taxon>Euheterodonta</taxon>
        <taxon>Imparidentia</taxon>
        <taxon>Neoheterodontei</taxon>
        <taxon>Myida</taxon>
        <taxon>Dreissenoidea</taxon>
        <taxon>Dreissenidae</taxon>
        <taxon>Dreissena</taxon>
    </lineage>
</organism>
<dbReference type="Proteomes" id="UP000828390">
    <property type="component" value="Unassembled WGS sequence"/>
</dbReference>
<feature type="region of interest" description="Disordered" evidence="1">
    <location>
        <begin position="1"/>
        <end position="24"/>
    </location>
</feature>
<evidence type="ECO:0000313" key="2">
    <source>
        <dbReference type="EMBL" id="KAH3782077.1"/>
    </source>
</evidence>
<evidence type="ECO:0000256" key="1">
    <source>
        <dbReference type="SAM" id="MobiDB-lite"/>
    </source>
</evidence>
<reference evidence="2" key="2">
    <citation type="submission" date="2020-11" db="EMBL/GenBank/DDBJ databases">
        <authorList>
            <person name="McCartney M.A."/>
            <person name="Auch B."/>
            <person name="Kono T."/>
            <person name="Mallez S."/>
            <person name="Becker A."/>
            <person name="Gohl D.M."/>
            <person name="Silverstein K.A.T."/>
            <person name="Koren S."/>
            <person name="Bechman K.B."/>
            <person name="Herman A."/>
            <person name="Abrahante J.E."/>
            <person name="Garbe J."/>
        </authorList>
    </citation>
    <scope>NUCLEOTIDE SEQUENCE</scope>
    <source>
        <strain evidence="2">Duluth1</strain>
        <tissue evidence="2">Whole animal</tissue>
    </source>
</reference>
<dbReference type="AlphaFoldDB" id="A0A9D4IR94"/>
<reference evidence="2" key="1">
    <citation type="journal article" date="2019" name="bioRxiv">
        <title>The Genome of the Zebra Mussel, Dreissena polymorpha: A Resource for Invasive Species Research.</title>
        <authorList>
            <person name="McCartney M.A."/>
            <person name="Auch B."/>
            <person name="Kono T."/>
            <person name="Mallez S."/>
            <person name="Zhang Y."/>
            <person name="Obille A."/>
            <person name="Becker A."/>
            <person name="Abrahante J.E."/>
            <person name="Garbe J."/>
            <person name="Badalamenti J.P."/>
            <person name="Herman A."/>
            <person name="Mangelson H."/>
            <person name="Liachko I."/>
            <person name="Sullivan S."/>
            <person name="Sone E.D."/>
            <person name="Koren S."/>
            <person name="Silverstein K.A.T."/>
            <person name="Beckman K.B."/>
            <person name="Gohl D.M."/>
        </authorList>
    </citation>
    <scope>NUCLEOTIDE SEQUENCE</scope>
    <source>
        <strain evidence="2">Duluth1</strain>
        <tissue evidence="2">Whole animal</tissue>
    </source>
</reference>
<feature type="compositionally biased region" description="Basic and acidic residues" evidence="1">
    <location>
        <begin position="1"/>
        <end position="14"/>
    </location>
</feature>
<evidence type="ECO:0000313" key="3">
    <source>
        <dbReference type="Proteomes" id="UP000828390"/>
    </source>
</evidence>
<sequence>MDEETHGYPRLEKHPNRRNGQSPTRHLMFRRTRNKLPIIADELLKPKVVENVRHKKMLKHQHSKFQYDKGAKDLQELGYNDNCQTCSKHRM</sequence>
<comment type="caution">
    <text evidence="2">The sequence shown here is derived from an EMBL/GenBank/DDBJ whole genome shotgun (WGS) entry which is preliminary data.</text>
</comment>
<proteinExistence type="predicted"/>
<dbReference type="EMBL" id="JAIWYP010000008">
    <property type="protein sequence ID" value="KAH3782077.1"/>
    <property type="molecule type" value="Genomic_DNA"/>
</dbReference>
<protein>
    <submittedName>
        <fullName evidence="2">Uncharacterized protein</fullName>
    </submittedName>
</protein>
<accession>A0A9D4IR94</accession>
<name>A0A9D4IR94_DREPO</name>
<keyword evidence="3" id="KW-1185">Reference proteome</keyword>